<name>A0A904A3U6_ANOQN</name>
<dbReference type="Proteomes" id="UP000076407">
    <property type="component" value="Unassembled WGS sequence"/>
</dbReference>
<feature type="region of interest" description="Disordered" evidence="1">
    <location>
        <begin position="130"/>
        <end position="384"/>
    </location>
</feature>
<evidence type="ECO:0000313" key="4">
    <source>
        <dbReference type="Proteomes" id="UP000076407"/>
    </source>
</evidence>
<feature type="compositionally biased region" description="Basic and acidic residues" evidence="1">
    <location>
        <begin position="317"/>
        <end position="335"/>
    </location>
</feature>
<keyword evidence="4" id="KW-1185">Reference proteome</keyword>
<feature type="compositionally biased region" description="Low complexity" evidence="1">
    <location>
        <begin position="427"/>
        <end position="455"/>
    </location>
</feature>
<keyword evidence="2" id="KW-0812">Transmembrane</keyword>
<feature type="region of interest" description="Disordered" evidence="1">
    <location>
        <begin position="565"/>
        <end position="598"/>
    </location>
</feature>
<feature type="transmembrane region" description="Helical" evidence="2">
    <location>
        <begin position="974"/>
        <end position="995"/>
    </location>
</feature>
<feature type="region of interest" description="Disordered" evidence="1">
    <location>
        <begin position="422"/>
        <end position="455"/>
    </location>
</feature>
<keyword evidence="2" id="KW-1133">Transmembrane helix</keyword>
<feature type="compositionally biased region" description="Basic and acidic residues" evidence="1">
    <location>
        <begin position="222"/>
        <end position="233"/>
    </location>
</feature>
<feature type="compositionally biased region" description="Polar residues" evidence="1">
    <location>
        <begin position="177"/>
        <end position="198"/>
    </location>
</feature>
<feature type="region of interest" description="Disordered" evidence="1">
    <location>
        <begin position="808"/>
        <end position="827"/>
    </location>
</feature>
<accession>A0A904A3U6</accession>
<feature type="compositionally biased region" description="Polar residues" evidence="1">
    <location>
        <begin position="289"/>
        <end position="315"/>
    </location>
</feature>
<feature type="region of interest" description="Disordered" evidence="1">
    <location>
        <begin position="1"/>
        <end position="54"/>
    </location>
</feature>
<feature type="region of interest" description="Disordered" evidence="1">
    <location>
        <begin position="88"/>
        <end position="109"/>
    </location>
</feature>
<feature type="compositionally biased region" description="Polar residues" evidence="1">
    <location>
        <begin position="36"/>
        <end position="45"/>
    </location>
</feature>
<evidence type="ECO:0000256" key="1">
    <source>
        <dbReference type="SAM" id="MobiDB-lite"/>
    </source>
</evidence>
<feature type="compositionally biased region" description="Gly residues" evidence="1">
    <location>
        <begin position="145"/>
        <end position="171"/>
    </location>
</feature>
<dbReference type="EnsemblMetazoa" id="AQUA017484-RA">
    <property type="protein sequence ID" value="AQUA017484-PA"/>
    <property type="gene ID" value="AQUA017484"/>
</dbReference>
<keyword evidence="2" id="KW-0472">Membrane</keyword>
<sequence length="1006" mass="110063">MPTMSSTWIEERPGDHGGSPVARRLQRDGSEPCSDVFSNISNQSAGSGRSSGVRRFGDIFRNRLKLAGVAAMRTFNESFPQECKIHTDEENGVETPSPKGAQAGAKAVGRMGESFDRSLDAVLVNERATGRRDRTFTERSNTLAGTGGTAMTGKGAVGAGGGGGGGAGAGGLRSRRSSTMFRQRTTVQRTSSGINAKTFTEDEVSEKSEPTTGKGGHPRHTRKEDSKQTKPDDAAPVAPRTTDYPGGGKALPVGERGRLATTHPRTSIVHREPVDEVVVGKPPSRERVNSTSHYSTEKSGSSGYYSTNLYSTGGSSVDEHIYCEPIDRRSPRTERLDDEEEVPAKRSGSDPVSKPASQGAGETGKTGASCDRNRRGNDQELSELQRNIRGLEQYYYPSPLASPAVPVQLSVMRASVIQQQPLHSSAGIGPEGEPCPESGCEVQDQQQSQEQQEQQQLSVIMEGNDGQIPRPIWPLDTDDSLMDINLESFRMANHSSQNLIGFESPSLSSISESEMYAIRDQAMEGAGDGGTQSRKKSQYEEYLEFHNTRNILEQIRGKLNTLLEQRTEQQQQKQQEDHPAQRIPKTGNPFVKDAGPSETELEKNIAILKADLDGYLRTMNQKNENEIRRFCKGMSREPKVVAVQNAVEQRNRSRSGSILSLEHDYEMLERAGVVPYPTSCGSELPYYQVLPPDICEGRPPAALPAAALMLNRRSPPNPFAQEVRQQGGGQSGSIGGLHSLCCQQRYLNSDEIRVCNRYGGCERTDPKAMTIDMPDSDDGEVGKTFVSGRAPAGGGGGVDCRSVSIGMPEEEASGGGGGGGDRAKHGSRVKLKADPPDGCPGAKGDCLSDSGSGGPHMAHCDFNQLQRNVTLERIILMESLGKSRNGQFGDKEKMLLEWHQNKPSCWELYYGANREEHPPHQTLIRKMKLGRKSTVCISYPSTRPESDFTLDVPRAEQLRLKMKKEKQFRSRCRWFFYFLSIVFFLLSVMVVSLILTRGKRMFGSMI</sequence>
<dbReference type="AlphaFoldDB" id="A0A904A3U6"/>
<reference evidence="3" key="1">
    <citation type="submission" date="2022-10" db="UniProtKB">
        <authorList>
            <consortium name="EnsemblMetazoa"/>
        </authorList>
    </citation>
    <scope>IDENTIFICATION</scope>
    <source>
        <strain evidence="3">SANGQUA</strain>
    </source>
</reference>
<proteinExistence type="predicted"/>
<evidence type="ECO:0000313" key="3">
    <source>
        <dbReference type="EnsemblMetazoa" id="AQUA017484-PA"/>
    </source>
</evidence>
<organism evidence="3 4">
    <name type="scientific">Anopheles quadriannulatus</name>
    <name type="common">Mosquito</name>
    <dbReference type="NCBI Taxonomy" id="34691"/>
    <lineage>
        <taxon>Eukaryota</taxon>
        <taxon>Metazoa</taxon>
        <taxon>Ecdysozoa</taxon>
        <taxon>Arthropoda</taxon>
        <taxon>Hexapoda</taxon>
        <taxon>Insecta</taxon>
        <taxon>Pterygota</taxon>
        <taxon>Neoptera</taxon>
        <taxon>Endopterygota</taxon>
        <taxon>Diptera</taxon>
        <taxon>Nematocera</taxon>
        <taxon>Culicoidea</taxon>
        <taxon>Culicidae</taxon>
        <taxon>Anophelinae</taxon>
        <taxon>Anopheles</taxon>
    </lineage>
</organism>
<protein>
    <submittedName>
        <fullName evidence="3">Uncharacterized protein</fullName>
    </submittedName>
</protein>
<evidence type="ECO:0000256" key="2">
    <source>
        <dbReference type="SAM" id="Phobius"/>
    </source>
</evidence>